<reference evidence="1 2" key="2">
    <citation type="submission" date="2007-04" db="EMBL/GenBank/DDBJ databases">
        <title>Draft genome sequence of Ruminococcus obeum (ATCC 29174).</title>
        <authorList>
            <person name="Sudarsanam P."/>
            <person name="Ley R."/>
            <person name="Guruge J."/>
            <person name="Turnbaugh P.J."/>
            <person name="Mahowald M."/>
            <person name="Liep D."/>
            <person name="Gordon J."/>
        </authorList>
    </citation>
    <scope>NUCLEOTIDE SEQUENCE [LARGE SCALE GENOMIC DNA]</scope>
    <source>
        <strain evidence="1 2">ATCC 29174</strain>
    </source>
</reference>
<reference evidence="1 2" key="1">
    <citation type="submission" date="2007-03" db="EMBL/GenBank/DDBJ databases">
        <authorList>
            <person name="Fulton L."/>
            <person name="Clifton S."/>
            <person name="Fulton B."/>
            <person name="Xu J."/>
            <person name="Minx P."/>
            <person name="Pepin K.H."/>
            <person name="Johnson M."/>
            <person name="Thiruvilangam P."/>
            <person name="Bhonagiri V."/>
            <person name="Nash W.E."/>
            <person name="Mardis E.R."/>
            <person name="Wilson R.K."/>
        </authorList>
    </citation>
    <scope>NUCLEOTIDE SEQUENCE [LARGE SCALE GENOMIC DNA]</scope>
    <source>
        <strain evidence="1 2">ATCC 29174</strain>
    </source>
</reference>
<evidence type="ECO:0000313" key="2">
    <source>
        <dbReference type="Proteomes" id="UP000006002"/>
    </source>
</evidence>
<dbReference type="HOGENOM" id="CLU_3372394_0_0_9"/>
<sequence>MLLQHPENRLEYSQYMIRVYGGHYQQSTGAGRDC</sequence>
<dbReference type="AlphaFoldDB" id="A5ZR17"/>
<dbReference type="EMBL" id="AAVO02000004">
    <property type="protein sequence ID" value="EDM88023.1"/>
    <property type="molecule type" value="Genomic_DNA"/>
</dbReference>
<comment type="caution">
    <text evidence="1">The sequence shown here is derived from an EMBL/GenBank/DDBJ whole genome shotgun (WGS) entry which is preliminary data.</text>
</comment>
<protein>
    <submittedName>
        <fullName evidence="1">Uncharacterized protein</fullName>
    </submittedName>
</protein>
<dbReference type="Proteomes" id="UP000006002">
    <property type="component" value="Unassembled WGS sequence"/>
</dbReference>
<evidence type="ECO:0000313" key="1">
    <source>
        <dbReference type="EMBL" id="EDM88023.1"/>
    </source>
</evidence>
<name>A5ZR17_9FIRM</name>
<proteinExistence type="predicted"/>
<gene>
    <name evidence="1" type="ORF">RUMOBE_01443</name>
</gene>
<organism evidence="1 2">
    <name type="scientific">Blautia obeum ATCC 29174</name>
    <dbReference type="NCBI Taxonomy" id="411459"/>
    <lineage>
        <taxon>Bacteria</taxon>
        <taxon>Bacillati</taxon>
        <taxon>Bacillota</taxon>
        <taxon>Clostridia</taxon>
        <taxon>Lachnospirales</taxon>
        <taxon>Lachnospiraceae</taxon>
        <taxon>Blautia</taxon>
    </lineage>
</organism>
<accession>A5ZR17</accession>